<feature type="compositionally biased region" description="Basic and acidic residues" evidence="1">
    <location>
        <begin position="176"/>
        <end position="185"/>
    </location>
</feature>
<feature type="compositionally biased region" description="Basic and acidic residues" evidence="1">
    <location>
        <begin position="103"/>
        <end position="120"/>
    </location>
</feature>
<evidence type="ECO:0000313" key="4">
    <source>
        <dbReference type="Proteomes" id="UP000460272"/>
    </source>
</evidence>
<organism evidence="3 4">
    <name type="scientific">Trebonia kvetii</name>
    <dbReference type="NCBI Taxonomy" id="2480626"/>
    <lineage>
        <taxon>Bacteria</taxon>
        <taxon>Bacillati</taxon>
        <taxon>Actinomycetota</taxon>
        <taxon>Actinomycetes</taxon>
        <taxon>Streptosporangiales</taxon>
        <taxon>Treboniaceae</taxon>
        <taxon>Trebonia</taxon>
    </lineage>
</organism>
<keyword evidence="2" id="KW-0812">Transmembrane</keyword>
<dbReference type="RefSeq" id="WP_145860277.1">
    <property type="nucleotide sequence ID" value="NZ_RPFW01000008.1"/>
</dbReference>
<name>A0A6P2BNY6_9ACTN</name>
<evidence type="ECO:0000256" key="1">
    <source>
        <dbReference type="SAM" id="MobiDB-lite"/>
    </source>
</evidence>
<reference evidence="3 4" key="1">
    <citation type="submission" date="2018-11" db="EMBL/GenBank/DDBJ databases">
        <title>Trebonia kvetii gen.nov., sp.nov., a novel acidophilic actinobacterium, and proposal of the new actinobacterial family Treboniaceae fam. nov.</title>
        <authorList>
            <person name="Rapoport D."/>
            <person name="Sagova-Mareckova M."/>
            <person name="Sedlacek I."/>
            <person name="Provaznik J."/>
            <person name="Kralova S."/>
            <person name="Pavlinic D."/>
            <person name="Benes V."/>
            <person name="Kopecky J."/>
        </authorList>
    </citation>
    <scope>NUCLEOTIDE SEQUENCE [LARGE SCALE GENOMIC DNA]</scope>
    <source>
        <strain evidence="3 4">15Tr583</strain>
    </source>
</reference>
<keyword evidence="4" id="KW-1185">Reference proteome</keyword>
<keyword evidence="2" id="KW-0472">Membrane</keyword>
<accession>A0A6P2BNY6</accession>
<keyword evidence="2" id="KW-1133">Transmembrane helix</keyword>
<protein>
    <recommendedName>
        <fullName evidence="5">Cellulose synthase</fullName>
    </recommendedName>
</protein>
<dbReference type="EMBL" id="RPFW01000008">
    <property type="protein sequence ID" value="TVZ00660.1"/>
    <property type="molecule type" value="Genomic_DNA"/>
</dbReference>
<dbReference type="Proteomes" id="UP000460272">
    <property type="component" value="Unassembled WGS sequence"/>
</dbReference>
<sequence>MSYSSFAWVPLTVGLTILGLILSYITYQRRGLRPAMMVVAFSLLPVAALMTGAIEMLWKVGVAIGQFGTGFVFSPEKWAGIGLTGLAVALFLAAGGRQRRRASREARRAARGARKDEAEGRPTAPQIAPRSRSADQATRALATDVRTPVPAERGTANAPAKPSRKSAPVDDDMKDIEEILRKRGL</sequence>
<comment type="caution">
    <text evidence="3">The sequence shown here is derived from an EMBL/GenBank/DDBJ whole genome shotgun (WGS) entry which is preliminary data.</text>
</comment>
<evidence type="ECO:0000313" key="3">
    <source>
        <dbReference type="EMBL" id="TVZ00660.1"/>
    </source>
</evidence>
<gene>
    <name evidence="3" type="ORF">EAS64_35400</name>
</gene>
<evidence type="ECO:0000256" key="2">
    <source>
        <dbReference type="SAM" id="Phobius"/>
    </source>
</evidence>
<feature type="transmembrane region" description="Helical" evidence="2">
    <location>
        <begin position="78"/>
        <end position="95"/>
    </location>
</feature>
<dbReference type="AlphaFoldDB" id="A0A6P2BNY6"/>
<feature type="region of interest" description="Disordered" evidence="1">
    <location>
        <begin position="102"/>
        <end position="185"/>
    </location>
</feature>
<dbReference type="OrthoDB" id="3829203at2"/>
<feature type="transmembrane region" description="Helical" evidence="2">
    <location>
        <begin position="6"/>
        <end position="25"/>
    </location>
</feature>
<feature type="transmembrane region" description="Helical" evidence="2">
    <location>
        <begin position="37"/>
        <end position="58"/>
    </location>
</feature>
<proteinExistence type="predicted"/>
<evidence type="ECO:0008006" key="5">
    <source>
        <dbReference type="Google" id="ProtNLM"/>
    </source>
</evidence>